<organism evidence="2 3">
    <name type="scientific">Ilex paraguariensis</name>
    <name type="common">yerba mate</name>
    <dbReference type="NCBI Taxonomy" id="185542"/>
    <lineage>
        <taxon>Eukaryota</taxon>
        <taxon>Viridiplantae</taxon>
        <taxon>Streptophyta</taxon>
        <taxon>Embryophyta</taxon>
        <taxon>Tracheophyta</taxon>
        <taxon>Spermatophyta</taxon>
        <taxon>Magnoliopsida</taxon>
        <taxon>eudicotyledons</taxon>
        <taxon>Gunneridae</taxon>
        <taxon>Pentapetalae</taxon>
        <taxon>asterids</taxon>
        <taxon>campanulids</taxon>
        <taxon>Aquifoliales</taxon>
        <taxon>Aquifoliaceae</taxon>
        <taxon>Ilex</taxon>
    </lineage>
</organism>
<reference evidence="2 3" key="1">
    <citation type="submission" date="2024-02" db="EMBL/GenBank/DDBJ databases">
        <authorList>
            <person name="Vignale AGUSTIN F."/>
            <person name="Sosa J E."/>
            <person name="Modenutti C."/>
        </authorList>
    </citation>
    <scope>NUCLEOTIDE SEQUENCE [LARGE SCALE GENOMIC DNA]</scope>
</reference>
<name>A0ABC8RWD0_9AQUA</name>
<dbReference type="AlphaFoldDB" id="A0ABC8RWD0"/>
<dbReference type="EMBL" id="CAUOFW020001859">
    <property type="protein sequence ID" value="CAK9149285.1"/>
    <property type="molecule type" value="Genomic_DNA"/>
</dbReference>
<comment type="caution">
    <text evidence="2">The sequence shown here is derived from an EMBL/GenBank/DDBJ whole genome shotgun (WGS) entry which is preliminary data.</text>
</comment>
<feature type="compositionally biased region" description="Basic and acidic residues" evidence="1">
    <location>
        <begin position="14"/>
        <end position="25"/>
    </location>
</feature>
<keyword evidence="3" id="KW-1185">Reference proteome</keyword>
<evidence type="ECO:0000313" key="2">
    <source>
        <dbReference type="EMBL" id="CAK9149285.1"/>
    </source>
</evidence>
<proteinExistence type="predicted"/>
<feature type="region of interest" description="Disordered" evidence="1">
    <location>
        <begin position="1"/>
        <end position="31"/>
    </location>
</feature>
<dbReference type="Proteomes" id="UP001642360">
    <property type="component" value="Unassembled WGS sequence"/>
</dbReference>
<feature type="region of interest" description="Disordered" evidence="1">
    <location>
        <begin position="67"/>
        <end position="90"/>
    </location>
</feature>
<evidence type="ECO:0000313" key="3">
    <source>
        <dbReference type="Proteomes" id="UP001642360"/>
    </source>
</evidence>
<gene>
    <name evidence="2" type="ORF">ILEXP_LOCUS17328</name>
</gene>
<sequence>MLNEGHATKSTTKKLQELPKQDVKGKKVVQKQQINGQRIDFKQKRGGIKNNEGQDLKNNGAELIRRDSAAPAANFQKGNDSGKDDNNFGQMIQKIRGKELYKPSGYGGWWG</sequence>
<accession>A0ABC8RWD0</accession>
<evidence type="ECO:0000256" key="1">
    <source>
        <dbReference type="SAM" id="MobiDB-lite"/>
    </source>
</evidence>
<protein>
    <submittedName>
        <fullName evidence="2">Uncharacterized protein</fullName>
    </submittedName>
</protein>